<name>A0A060CFM1_9BACT</name>
<dbReference type="EMBL" id="KF126656">
    <property type="protein sequence ID" value="AIA94004.1"/>
    <property type="molecule type" value="Genomic_DNA"/>
</dbReference>
<dbReference type="AlphaFoldDB" id="A0A060CFM1"/>
<reference evidence="1" key="1">
    <citation type="journal article" date="2013" name="Environ. Microbiol.">
        <title>Seasonally variable intestinal metagenomes of the red palm weevil (Rhynchophorus ferrugineus).</title>
        <authorList>
            <person name="Jia S."/>
            <person name="Zhang X."/>
            <person name="Zhang G."/>
            <person name="Yin A."/>
            <person name="Zhang S."/>
            <person name="Li F."/>
            <person name="Wang L."/>
            <person name="Zhao D."/>
            <person name="Yun Q."/>
            <person name="Tala"/>
            <person name="Wang J."/>
            <person name="Sun G."/>
            <person name="Baabdullah M."/>
            <person name="Yu X."/>
            <person name="Hu S."/>
            <person name="Al-Mssallem I.S."/>
            <person name="Yu J."/>
        </authorList>
    </citation>
    <scope>NUCLEOTIDE SEQUENCE</scope>
</reference>
<sequence>MRCATGREIFTVGEYWSGDVHALVDYLGQDAPMSLFDVPLHYKLFSASTAGEP</sequence>
<accession>A0A060CFM1</accession>
<dbReference type="SUPFAM" id="SSF51445">
    <property type="entry name" value="(Trans)glycosidases"/>
    <property type="match status" value="1"/>
</dbReference>
<dbReference type="InterPro" id="IPR017853">
    <property type="entry name" value="GH"/>
</dbReference>
<organism evidence="1">
    <name type="scientific">uncultured Cytophaga sp</name>
    <dbReference type="NCBI Taxonomy" id="160238"/>
    <lineage>
        <taxon>Bacteria</taxon>
        <taxon>Pseudomonadati</taxon>
        <taxon>Bacteroidota</taxon>
        <taxon>Cytophagia</taxon>
        <taxon>Cytophagales</taxon>
        <taxon>Cytophagaceae</taxon>
        <taxon>Cytophaga</taxon>
        <taxon>environmental samples</taxon>
    </lineage>
</organism>
<evidence type="ECO:0000313" key="1">
    <source>
        <dbReference type="EMBL" id="AIA94004.1"/>
    </source>
</evidence>
<dbReference type="Gene3D" id="3.20.20.80">
    <property type="entry name" value="Glycosidases"/>
    <property type="match status" value="1"/>
</dbReference>
<protein>
    <submittedName>
        <fullName evidence="1">CAZy families GH13 protein</fullName>
    </submittedName>
</protein>
<proteinExistence type="predicted"/>